<protein>
    <recommendedName>
        <fullName evidence="4">Conjugal transfer protein</fullName>
    </recommendedName>
</protein>
<keyword evidence="1" id="KW-0812">Transmembrane</keyword>
<dbReference type="Pfam" id="PF11660">
    <property type="entry name" value="DUF3262"/>
    <property type="match status" value="1"/>
</dbReference>
<proteinExistence type="predicted"/>
<reference evidence="2 3" key="1">
    <citation type="journal article" date="2014" name="J Genomics">
        <title>Draft Genome Sequence of the Extremely Halophilic Phototrophic Purple Sulfur Bacterium Halorhodospira halochloris.</title>
        <authorList>
            <person name="Singh K.S."/>
            <person name="Kirksey J."/>
            <person name="Hoff W.D."/>
            <person name="Deole R."/>
        </authorList>
    </citation>
    <scope>NUCLEOTIDE SEQUENCE [LARGE SCALE GENOMIC DNA]</scope>
    <source>
        <strain evidence="2 3">A</strain>
    </source>
</reference>
<keyword evidence="3" id="KW-1185">Reference proteome</keyword>
<dbReference type="InterPro" id="IPR021676">
    <property type="entry name" value="DUF3262"/>
</dbReference>
<gene>
    <name evidence="2" type="ORF">M911_14270</name>
</gene>
<accession>W8KLV6</accession>
<name>W8KLV6_9GAMM</name>
<feature type="transmembrane region" description="Helical" evidence="1">
    <location>
        <begin position="20"/>
        <end position="41"/>
    </location>
</feature>
<dbReference type="OrthoDB" id="8451560at2"/>
<evidence type="ECO:0000313" key="3">
    <source>
        <dbReference type="Proteomes" id="UP000019442"/>
    </source>
</evidence>
<keyword evidence="1" id="KW-0472">Membrane</keyword>
<evidence type="ECO:0000256" key="1">
    <source>
        <dbReference type="SAM" id="Phobius"/>
    </source>
</evidence>
<evidence type="ECO:0008006" key="4">
    <source>
        <dbReference type="Google" id="ProtNLM"/>
    </source>
</evidence>
<evidence type="ECO:0000313" key="2">
    <source>
        <dbReference type="EMBL" id="AHK80118.1"/>
    </source>
</evidence>
<dbReference type="Proteomes" id="UP000019442">
    <property type="component" value="Chromosome"/>
</dbReference>
<reference evidence="3" key="2">
    <citation type="submission" date="2014-02" db="EMBL/GenBank/DDBJ databases">
        <title>Draft Genome Sequence of extremely halophilic bacteria Halorhodospira halochloris.</title>
        <authorList>
            <person name="Singh K.S."/>
        </authorList>
    </citation>
    <scope>NUCLEOTIDE SEQUENCE [LARGE SCALE GENOMIC DNA]</scope>
    <source>
        <strain evidence="3">A</strain>
    </source>
</reference>
<dbReference type="RefSeq" id="WP_025282645.1">
    <property type="nucleotide sequence ID" value="NZ_CP007268.1"/>
</dbReference>
<keyword evidence="1" id="KW-1133">Transmembrane helix</keyword>
<sequence>MNADQQSAFEAAAGVGVNTLVLTIAGISAVLYLLWLAWTALTQYRAWNDGRATFFDMTWLVIRATILVMLLGFFIRP</sequence>
<dbReference type="AlphaFoldDB" id="W8KLV6"/>
<dbReference type="EMBL" id="CP007268">
    <property type="protein sequence ID" value="AHK80118.1"/>
    <property type="molecule type" value="Genomic_DNA"/>
</dbReference>
<organism evidence="2 3">
    <name type="scientific">Ectothiorhodospira haloalkaliphila</name>
    <dbReference type="NCBI Taxonomy" id="421628"/>
    <lineage>
        <taxon>Bacteria</taxon>
        <taxon>Pseudomonadati</taxon>
        <taxon>Pseudomonadota</taxon>
        <taxon>Gammaproteobacteria</taxon>
        <taxon>Chromatiales</taxon>
        <taxon>Ectothiorhodospiraceae</taxon>
        <taxon>Ectothiorhodospira</taxon>
    </lineage>
</organism>
<dbReference type="HOGENOM" id="CLU_197493_0_0_6"/>
<dbReference type="NCBIfam" id="TIGR03758">
    <property type="entry name" value="conj_TIGR03758"/>
    <property type="match status" value="1"/>
</dbReference>
<feature type="transmembrane region" description="Helical" evidence="1">
    <location>
        <begin position="53"/>
        <end position="75"/>
    </location>
</feature>
<dbReference type="KEGG" id="hhc:M911_14270"/>